<sequence>MDIKKVLKTKCEEDPSLAAKLASLAGYSQTSGFYKFLNEQDRPLKSFNSLLKIVRFVFPQNESELIQRFVLNTDPRKQLARDGLEYAASNNLNEFTEELIKKLQSSTNAESKEWANVYKLQKKLLRNEIDEFETTEKLHSLKLKTKEMKLFSRIVLLHNRNLNTEFNRMDELNEQINKFDFSELCNEYIAGSYKSRVYAINSDAFLAQLRIDEARRLANLATELNISNRFAVFGNLHSGNSYIFSDYDTAKKYFLAALEASNNNEIYTKQVYRSLSFLENYWGKENKYLPLEKEHYSDKHEHAFYHIKNNQNKKAIEILNSIDLKKLKPGQKAFNYFYQGLISKDKRDFFKSVKFFKESGDKFFMQLPLIELKKMNVENEILEIFAM</sequence>
<dbReference type="EMBL" id="CP027116">
    <property type="protein sequence ID" value="AVM24280.1"/>
    <property type="molecule type" value="Genomic_DNA"/>
</dbReference>
<dbReference type="InterPro" id="IPR047705">
    <property type="entry name" value="AimR-like"/>
</dbReference>
<gene>
    <name evidence="1" type="ORF">C5695_10700</name>
</gene>
<dbReference type="AlphaFoldDB" id="A0AAD0HMY1"/>
<evidence type="ECO:0000313" key="1">
    <source>
        <dbReference type="EMBL" id="AVM24280.1"/>
    </source>
</evidence>
<protein>
    <submittedName>
        <fullName evidence="1">Uncharacterized protein</fullName>
    </submittedName>
</protein>
<evidence type="ECO:0000313" key="2">
    <source>
        <dbReference type="Proteomes" id="UP000264960"/>
    </source>
</evidence>
<accession>A0AAD0HMY1</accession>
<dbReference type="NCBIfam" id="NF038310">
    <property type="entry name" value="lysogeny_AimR"/>
    <property type="match status" value="1"/>
</dbReference>
<proteinExistence type="predicted"/>
<dbReference type="Proteomes" id="UP000264960">
    <property type="component" value="Chromosome"/>
</dbReference>
<name>A0AAD0HMY1_BACPU</name>
<dbReference type="RefSeq" id="WP_117730709.1">
    <property type="nucleotide sequence ID" value="NZ_CP027116.1"/>
</dbReference>
<organism evidence="1 2">
    <name type="scientific">Bacillus pumilus</name>
    <name type="common">Bacillus mesentericus</name>
    <dbReference type="NCBI Taxonomy" id="1408"/>
    <lineage>
        <taxon>Bacteria</taxon>
        <taxon>Bacillati</taxon>
        <taxon>Bacillota</taxon>
        <taxon>Bacilli</taxon>
        <taxon>Bacillales</taxon>
        <taxon>Bacillaceae</taxon>
        <taxon>Bacillus</taxon>
    </lineage>
</organism>
<dbReference type="Pfam" id="PF22871">
    <property type="entry name" value="AimR"/>
    <property type="match status" value="1"/>
</dbReference>
<reference evidence="1 2" key="1">
    <citation type="submission" date="2018-02" db="EMBL/GenBank/DDBJ databases">
        <title>The complete genome of two Bacillus pumilus strains from Cuatro Cienegas, Coahuila, Mexico.</title>
        <authorList>
            <person name="Zarza E."/>
            <person name="Alcaraz L.D."/>
            <person name="Aguilar-Salinas B."/>
            <person name="Islas A."/>
            <person name="Olmedo-Alvarez G."/>
        </authorList>
    </citation>
    <scope>NUCLEOTIDE SEQUENCE [LARGE SCALE GENOMIC DNA]</scope>
    <source>
        <strain evidence="1 2">145</strain>
    </source>
</reference>